<dbReference type="InterPro" id="IPR050109">
    <property type="entry name" value="HTH-type_TetR-like_transc_reg"/>
</dbReference>
<dbReference type="GO" id="GO:0000976">
    <property type="term" value="F:transcription cis-regulatory region binding"/>
    <property type="evidence" value="ECO:0007669"/>
    <property type="project" value="TreeGrafter"/>
</dbReference>
<dbReference type="Pfam" id="PF13977">
    <property type="entry name" value="TetR_C_6"/>
    <property type="match status" value="1"/>
</dbReference>
<evidence type="ECO:0000256" key="2">
    <source>
        <dbReference type="ARBA" id="ARBA00023015"/>
    </source>
</evidence>
<comment type="caution">
    <text evidence="7">The sequence shown here is derived from an EMBL/GenBank/DDBJ whole genome shotgun (WGS) entry which is preliminary data.</text>
</comment>
<dbReference type="InterPro" id="IPR036271">
    <property type="entry name" value="Tet_transcr_reg_TetR-rel_C_sf"/>
</dbReference>
<dbReference type="Proteomes" id="UP000523447">
    <property type="component" value="Unassembled WGS sequence"/>
</dbReference>
<dbReference type="SUPFAM" id="SSF48498">
    <property type="entry name" value="Tetracyclin repressor-like, C-terminal domain"/>
    <property type="match status" value="1"/>
</dbReference>
<protein>
    <submittedName>
        <fullName evidence="7">TetR/AcrR family transcriptional regulator</fullName>
    </submittedName>
</protein>
<keyword evidence="4" id="KW-0804">Transcription</keyword>
<dbReference type="Pfam" id="PF00440">
    <property type="entry name" value="TetR_N"/>
    <property type="match status" value="1"/>
</dbReference>
<dbReference type="RefSeq" id="WP_040724420.1">
    <property type="nucleotide sequence ID" value="NZ_CAWPHS010000024.1"/>
</dbReference>
<keyword evidence="2" id="KW-0805">Transcription regulation</keyword>
<gene>
    <name evidence="7" type="ORF">HGA07_23005</name>
</gene>
<evidence type="ECO:0000259" key="6">
    <source>
        <dbReference type="PROSITE" id="PS50977"/>
    </source>
</evidence>
<evidence type="ECO:0000256" key="1">
    <source>
        <dbReference type="ARBA" id="ARBA00022491"/>
    </source>
</evidence>
<evidence type="ECO:0000256" key="4">
    <source>
        <dbReference type="ARBA" id="ARBA00023163"/>
    </source>
</evidence>
<accession>A0A7X6RJP6</accession>
<dbReference type="AlphaFoldDB" id="A0A7X6RJP6"/>
<dbReference type="PANTHER" id="PTHR30055:SF228">
    <property type="entry name" value="TRANSCRIPTIONAL REGULATOR-RELATED"/>
    <property type="match status" value="1"/>
</dbReference>
<dbReference type="PROSITE" id="PS50977">
    <property type="entry name" value="HTH_TETR_2"/>
    <property type="match status" value="1"/>
</dbReference>
<dbReference type="SUPFAM" id="SSF46689">
    <property type="entry name" value="Homeodomain-like"/>
    <property type="match status" value="1"/>
</dbReference>
<evidence type="ECO:0000313" key="8">
    <source>
        <dbReference type="Proteomes" id="UP000523447"/>
    </source>
</evidence>
<proteinExistence type="predicted"/>
<sequence>MPKIVDHAARRVELAEAVWGVIARDGVDAVSIRAVAAEAGWSTGALRYYFTTKSELLAFAAEQVIDQVTRRIEAVPPDGDVPASVRAALLETMPLDEQRSTEASIAFSFVALGLSDPELARVQRRHFTAMRGLCRRAVDQLEADAGIRRTPSARDHLATRLHALIHGLSLQRLAGHLTSEQAITELDAYLDDLQR</sequence>
<evidence type="ECO:0000256" key="3">
    <source>
        <dbReference type="ARBA" id="ARBA00023125"/>
    </source>
</evidence>
<dbReference type="Gene3D" id="1.10.357.10">
    <property type="entry name" value="Tetracycline Repressor, domain 2"/>
    <property type="match status" value="1"/>
</dbReference>
<dbReference type="InterPro" id="IPR001647">
    <property type="entry name" value="HTH_TetR"/>
</dbReference>
<feature type="DNA-binding region" description="H-T-H motif" evidence="5">
    <location>
        <begin position="31"/>
        <end position="50"/>
    </location>
</feature>
<keyword evidence="1" id="KW-0678">Repressor</keyword>
<feature type="domain" description="HTH tetR-type" evidence="6">
    <location>
        <begin position="8"/>
        <end position="68"/>
    </location>
</feature>
<keyword evidence="3 5" id="KW-0238">DNA-binding</keyword>
<reference evidence="7 8" key="1">
    <citation type="submission" date="2020-04" db="EMBL/GenBank/DDBJ databases">
        <title>MicrobeNet Type strains.</title>
        <authorList>
            <person name="Nicholson A.C."/>
        </authorList>
    </citation>
    <scope>NUCLEOTIDE SEQUENCE [LARGE SCALE GENOMIC DNA]</scope>
    <source>
        <strain evidence="7 8">DSM 44445</strain>
    </source>
</reference>
<dbReference type="InterPro" id="IPR009057">
    <property type="entry name" value="Homeodomain-like_sf"/>
</dbReference>
<evidence type="ECO:0000313" key="7">
    <source>
        <dbReference type="EMBL" id="NKY88477.1"/>
    </source>
</evidence>
<dbReference type="EMBL" id="JAAXPE010000030">
    <property type="protein sequence ID" value="NKY88477.1"/>
    <property type="molecule type" value="Genomic_DNA"/>
</dbReference>
<dbReference type="GO" id="GO:0003700">
    <property type="term" value="F:DNA-binding transcription factor activity"/>
    <property type="evidence" value="ECO:0007669"/>
    <property type="project" value="TreeGrafter"/>
</dbReference>
<evidence type="ECO:0000256" key="5">
    <source>
        <dbReference type="PROSITE-ProRule" id="PRU00335"/>
    </source>
</evidence>
<name>A0A7X6RJP6_9NOCA</name>
<dbReference type="InterPro" id="IPR039538">
    <property type="entry name" value="BetI_C"/>
</dbReference>
<dbReference type="PANTHER" id="PTHR30055">
    <property type="entry name" value="HTH-TYPE TRANSCRIPTIONAL REGULATOR RUTR"/>
    <property type="match status" value="1"/>
</dbReference>
<keyword evidence="8" id="KW-1185">Reference proteome</keyword>
<organism evidence="7 8">
    <name type="scientific">Nocardia veterana</name>
    <dbReference type="NCBI Taxonomy" id="132249"/>
    <lineage>
        <taxon>Bacteria</taxon>
        <taxon>Bacillati</taxon>
        <taxon>Actinomycetota</taxon>
        <taxon>Actinomycetes</taxon>
        <taxon>Mycobacteriales</taxon>
        <taxon>Nocardiaceae</taxon>
        <taxon>Nocardia</taxon>
    </lineage>
</organism>